<evidence type="ECO:0000313" key="1">
    <source>
        <dbReference type="EMBL" id="GAH87282.1"/>
    </source>
</evidence>
<dbReference type="EMBL" id="BARU01042664">
    <property type="protein sequence ID" value="GAH87282.1"/>
    <property type="molecule type" value="Genomic_DNA"/>
</dbReference>
<organism evidence="1">
    <name type="scientific">marine sediment metagenome</name>
    <dbReference type="NCBI Taxonomy" id="412755"/>
    <lineage>
        <taxon>unclassified sequences</taxon>
        <taxon>metagenomes</taxon>
        <taxon>ecological metagenomes</taxon>
    </lineage>
</organism>
<accession>X1IZX8</accession>
<gene>
    <name evidence="1" type="ORF">S03H2_65512</name>
</gene>
<name>X1IZX8_9ZZZZ</name>
<sequence>MSKELIEPQVVKILLDLFSKVTNSGLIKISRSGAVLRTSFNDAVKIKDVEIPWPLVLPDFILVFDDYSSERIDEYLIVAVETKWFKLKNINGKLRAAYRNFGQPLRNYVYGFDSVILLHIFDQDVEEKII</sequence>
<feature type="non-terminal residue" evidence="1">
    <location>
        <position position="130"/>
    </location>
</feature>
<reference evidence="1" key="1">
    <citation type="journal article" date="2014" name="Front. Microbiol.">
        <title>High frequency of phylogenetically diverse reductive dehalogenase-homologous genes in deep subseafloor sedimentary metagenomes.</title>
        <authorList>
            <person name="Kawai M."/>
            <person name="Futagami T."/>
            <person name="Toyoda A."/>
            <person name="Takaki Y."/>
            <person name="Nishi S."/>
            <person name="Hori S."/>
            <person name="Arai W."/>
            <person name="Tsubouchi T."/>
            <person name="Morono Y."/>
            <person name="Uchiyama I."/>
            <person name="Ito T."/>
            <person name="Fujiyama A."/>
            <person name="Inagaki F."/>
            <person name="Takami H."/>
        </authorList>
    </citation>
    <scope>NUCLEOTIDE SEQUENCE</scope>
    <source>
        <strain evidence="1">Expedition CK06-06</strain>
    </source>
</reference>
<comment type="caution">
    <text evidence="1">The sequence shown here is derived from an EMBL/GenBank/DDBJ whole genome shotgun (WGS) entry which is preliminary data.</text>
</comment>
<proteinExistence type="predicted"/>
<dbReference type="AlphaFoldDB" id="X1IZX8"/>
<protein>
    <submittedName>
        <fullName evidence="1">Uncharacterized protein</fullName>
    </submittedName>
</protein>